<evidence type="ECO:0000313" key="2">
    <source>
        <dbReference type="EMBL" id="KAK7260107.1"/>
    </source>
</evidence>
<evidence type="ECO:0000256" key="1">
    <source>
        <dbReference type="SAM" id="MobiDB-lite"/>
    </source>
</evidence>
<feature type="region of interest" description="Disordered" evidence="1">
    <location>
        <begin position="64"/>
        <end position="102"/>
    </location>
</feature>
<accession>A0AAN9HZJ7</accession>
<dbReference type="Proteomes" id="UP001372338">
    <property type="component" value="Unassembled WGS sequence"/>
</dbReference>
<protein>
    <submittedName>
        <fullName evidence="2">Uncharacterized protein</fullName>
    </submittedName>
</protein>
<reference evidence="2 3" key="1">
    <citation type="submission" date="2024-01" db="EMBL/GenBank/DDBJ databases">
        <title>The genomes of 5 underutilized Papilionoideae crops provide insights into root nodulation and disease resistanc.</title>
        <authorList>
            <person name="Yuan L."/>
        </authorList>
    </citation>
    <scope>NUCLEOTIDE SEQUENCE [LARGE SCALE GENOMIC DNA]</scope>
    <source>
        <strain evidence="2">ZHUSHIDOU_FW_LH</strain>
        <tissue evidence="2">Leaf</tissue>
    </source>
</reference>
<evidence type="ECO:0000313" key="3">
    <source>
        <dbReference type="Proteomes" id="UP001372338"/>
    </source>
</evidence>
<gene>
    <name evidence="2" type="ORF">RIF29_25874</name>
</gene>
<sequence>MIEDRCEQQLPLPFGSHEMESEGTRGKGTNKLERGTKGIHDAIVTGATGISADNYGGIVVSQGAGASSGDVAKSTTGGVGESSGVKVDVIPETSTSAEEGEWTPVCTRRKAQLRFKIQKGEGFAHHSLYG</sequence>
<dbReference type="EMBL" id="JAYWIO010000005">
    <property type="protein sequence ID" value="KAK7260107.1"/>
    <property type="molecule type" value="Genomic_DNA"/>
</dbReference>
<keyword evidence="3" id="KW-1185">Reference proteome</keyword>
<feature type="compositionally biased region" description="Basic and acidic residues" evidence="1">
    <location>
        <begin position="17"/>
        <end position="35"/>
    </location>
</feature>
<feature type="region of interest" description="Disordered" evidence="1">
    <location>
        <begin position="1"/>
        <end position="35"/>
    </location>
</feature>
<comment type="caution">
    <text evidence="2">The sequence shown here is derived from an EMBL/GenBank/DDBJ whole genome shotgun (WGS) entry which is preliminary data.</text>
</comment>
<name>A0AAN9HZJ7_CROPI</name>
<organism evidence="2 3">
    <name type="scientific">Crotalaria pallida</name>
    <name type="common">Smooth rattlebox</name>
    <name type="synonym">Crotalaria striata</name>
    <dbReference type="NCBI Taxonomy" id="3830"/>
    <lineage>
        <taxon>Eukaryota</taxon>
        <taxon>Viridiplantae</taxon>
        <taxon>Streptophyta</taxon>
        <taxon>Embryophyta</taxon>
        <taxon>Tracheophyta</taxon>
        <taxon>Spermatophyta</taxon>
        <taxon>Magnoliopsida</taxon>
        <taxon>eudicotyledons</taxon>
        <taxon>Gunneridae</taxon>
        <taxon>Pentapetalae</taxon>
        <taxon>rosids</taxon>
        <taxon>fabids</taxon>
        <taxon>Fabales</taxon>
        <taxon>Fabaceae</taxon>
        <taxon>Papilionoideae</taxon>
        <taxon>50 kb inversion clade</taxon>
        <taxon>genistoids sensu lato</taxon>
        <taxon>core genistoids</taxon>
        <taxon>Crotalarieae</taxon>
        <taxon>Crotalaria</taxon>
    </lineage>
</organism>
<dbReference type="AlphaFoldDB" id="A0AAN9HZJ7"/>
<proteinExistence type="predicted"/>